<feature type="transmembrane region" description="Helical" evidence="2">
    <location>
        <begin position="63"/>
        <end position="81"/>
    </location>
</feature>
<evidence type="ECO:0000256" key="2">
    <source>
        <dbReference type="SAM" id="Phobius"/>
    </source>
</evidence>
<keyword evidence="2" id="KW-0812">Transmembrane</keyword>
<gene>
    <name evidence="3" type="ORF">KHU32_14735</name>
</gene>
<evidence type="ECO:0000313" key="4">
    <source>
        <dbReference type="Proteomes" id="UP000766336"/>
    </source>
</evidence>
<feature type="region of interest" description="Disordered" evidence="1">
    <location>
        <begin position="114"/>
        <end position="133"/>
    </location>
</feature>
<evidence type="ECO:0000256" key="1">
    <source>
        <dbReference type="SAM" id="MobiDB-lite"/>
    </source>
</evidence>
<reference evidence="3 4" key="1">
    <citation type="submission" date="2021-05" db="EMBL/GenBank/DDBJ databases">
        <title>Roseococcus sp. XZZS9, whole genome shotgun sequencing project.</title>
        <authorList>
            <person name="Zhao G."/>
            <person name="Shen L."/>
        </authorList>
    </citation>
    <scope>NUCLEOTIDE SEQUENCE [LARGE SCALE GENOMIC DNA]</scope>
    <source>
        <strain evidence="3 4">XZZS9</strain>
    </source>
</reference>
<accession>A0ABS5QET3</accession>
<proteinExistence type="predicted"/>
<feature type="compositionally biased region" description="Basic and acidic residues" evidence="1">
    <location>
        <begin position="121"/>
        <end position="133"/>
    </location>
</feature>
<dbReference type="EMBL" id="JAHCDA010000002">
    <property type="protein sequence ID" value="MBS7812205.1"/>
    <property type="molecule type" value="Genomic_DNA"/>
</dbReference>
<name>A0ABS5QET3_9PROT</name>
<evidence type="ECO:0008006" key="5">
    <source>
        <dbReference type="Google" id="ProtNLM"/>
    </source>
</evidence>
<sequence length="133" mass="14429">MTDRAKAVFASGGRSELLSLWSRLDANGQARVLELSRELARSEQAPARLAGPVAEAPQGGGRVWVIVALALAISAATYGITRRADSGFFTSVQSSVMSVRNKIAAWSRGWLDFDRDDDEARGEPAPRKQSEWP</sequence>
<evidence type="ECO:0000313" key="3">
    <source>
        <dbReference type="EMBL" id="MBS7812205.1"/>
    </source>
</evidence>
<keyword evidence="4" id="KW-1185">Reference proteome</keyword>
<dbReference type="Proteomes" id="UP000766336">
    <property type="component" value="Unassembled WGS sequence"/>
</dbReference>
<protein>
    <recommendedName>
        <fullName evidence="5">DUF3619 family protein</fullName>
    </recommendedName>
</protein>
<organism evidence="3 4">
    <name type="scientific">Roseococcus pinisoli</name>
    <dbReference type="NCBI Taxonomy" id="2835040"/>
    <lineage>
        <taxon>Bacteria</taxon>
        <taxon>Pseudomonadati</taxon>
        <taxon>Pseudomonadota</taxon>
        <taxon>Alphaproteobacteria</taxon>
        <taxon>Acetobacterales</taxon>
        <taxon>Roseomonadaceae</taxon>
        <taxon>Roseococcus</taxon>
    </lineage>
</organism>
<dbReference type="RefSeq" id="WP_213670831.1">
    <property type="nucleotide sequence ID" value="NZ_JAHCDA010000002.1"/>
</dbReference>
<keyword evidence="2" id="KW-0472">Membrane</keyword>
<keyword evidence="2" id="KW-1133">Transmembrane helix</keyword>
<comment type="caution">
    <text evidence="3">The sequence shown here is derived from an EMBL/GenBank/DDBJ whole genome shotgun (WGS) entry which is preliminary data.</text>
</comment>